<name>X1KSX9_9ZZZZ</name>
<organism evidence="1">
    <name type="scientific">marine sediment metagenome</name>
    <dbReference type="NCBI Taxonomy" id="412755"/>
    <lineage>
        <taxon>unclassified sequences</taxon>
        <taxon>metagenomes</taxon>
        <taxon>ecological metagenomes</taxon>
    </lineage>
</organism>
<proteinExistence type="predicted"/>
<protein>
    <submittedName>
        <fullName evidence="1">Uncharacterized protein</fullName>
    </submittedName>
</protein>
<sequence>MPSVAEMKFRPSEFSFQVLLVDPASATPAQAVRCIQRFLRRKHAGLAEALDISAGPDEVIIRASGEAPQEMLHEAKELLCPDWERPPELEIEVDSEQFVIQIVEKPEEALLERQILRSRVRYFPYPVCEWFEISTGELLLTDRRITYEPEWTIMPEDDEAQTSGMHLIALTDIESCQRGDWWDIPCLMVEIHGKT</sequence>
<evidence type="ECO:0000313" key="1">
    <source>
        <dbReference type="EMBL" id="GAH85088.1"/>
    </source>
</evidence>
<dbReference type="AlphaFoldDB" id="X1KSX9"/>
<dbReference type="EMBL" id="BARU01035843">
    <property type="protein sequence ID" value="GAH85088.1"/>
    <property type="molecule type" value="Genomic_DNA"/>
</dbReference>
<reference evidence="1" key="1">
    <citation type="journal article" date="2014" name="Front. Microbiol.">
        <title>High frequency of phylogenetically diverse reductive dehalogenase-homologous genes in deep subseafloor sedimentary metagenomes.</title>
        <authorList>
            <person name="Kawai M."/>
            <person name="Futagami T."/>
            <person name="Toyoda A."/>
            <person name="Takaki Y."/>
            <person name="Nishi S."/>
            <person name="Hori S."/>
            <person name="Arai W."/>
            <person name="Tsubouchi T."/>
            <person name="Morono Y."/>
            <person name="Uchiyama I."/>
            <person name="Ito T."/>
            <person name="Fujiyama A."/>
            <person name="Inagaki F."/>
            <person name="Takami H."/>
        </authorList>
    </citation>
    <scope>NUCLEOTIDE SEQUENCE</scope>
    <source>
        <strain evidence="1">Expedition CK06-06</strain>
    </source>
</reference>
<comment type="caution">
    <text evidence="1">The sequence shown here is derived from an EMBL/GenBank/DDBJ whole genome shotgun (WGS) entry which is preliminary data.</text>
</comment>
<gene>
    <name evidence="1" type="ORF">S03H2_56054</name>
</gene>
<feature type="non-terminal residue" evidence="1">
    <location>
        <position position="195"/>
    </location>
</feature>
<accession>X1KSX9</accession>